<dbReference type="SUPFAM" id="SSF48371">
    <property type="entry name" value="ARM repeat"/>
    <property type="match status" value="1"/>
</dbReference>
<dbReference type="Gene3D" id="1.25.10.10">
    <property type="entry name" value="Leucine-rich Repeat Variant"/>
    <property type="match status" value="1"/>
</dbReference>
<dbReference type="OMA" id="RTDFAGM"/>
<reference evidence="10" key="1">
    <citation type="submission" date="2017-02" db="UniProtKB">
        <authorList>
            <consortium name="WormBaseParasite"/>
        </authorList>
    </citation>
    <scope>IDENTIFICATION</scope>
</reference>
<keyword evidence="9" id="KW-1185">Reference proteome</keyword>
<evidence type="ECO:0000313" key="10">
    <source>
        <dbReference type="WBParaSite" id="HPLM_0000223201-mRNA-1"/>
    </source>
</evidence>
<dbReference type="GO" id="GO:0030951">
    <property type="term" value="P:establishment or maintenance of microtubule cytoskeleton polarity"/>
    <property type="evidence" value="ECO:0007669"/>
    <property type="project" value="InterPro"/>
</dbReference>
<evidence type="ECO:0000256" key="5">
    <source>
        <dbReference type="ARBA" id="ARBA00025722"/>
    </source>
</evidence>
<feature type="domain" description="TOG" evidence="7">
    <location>
        <begin position="1"/>
        <end position="205"/>
    </location>
</feature>
<name>A0A0N4VY61_HAEPC</name>
<feature type="repeat" description="HEAT" evidence="6">
    <location>
        <begin position="140"/>
        <end position="178"/>
    </location>
</feature>
<keyword evidence="2" id="KW-0963">Cytoplasm</keyword>
<accession>A0A0N4VY61</accession>
<dbReference type="OrthoDB" id="205662at2759"/>
<dbReference type="STRING" id="6290.A0A0N4VY61"/>
<evidence type="ECO:0000259" key="7">
    <source>
        <dbReference type="SMART" id="SM01349"/>
    </source>
</evidence>
<dbReference type="InterPro" id="IPR034085">
    <property type="entry name" value="TOG"/>
</dbReference>
<reference evidence="8 9" key="2">
    <citation type="submission" date="2018-11" db="EMBL/GenBank/DDBJ databases">
        <authorList>
            <consortium name="Pathogen Informatics"/>
        </authorList>
    </citation>
    <scope>NUCLEOTIDE SEQUENCE [LARGE SCALE GENOMIC DNA]</scope>
    <source>
        <strain evidence="8 9">MHpl1</strain>
    </source>
</reference>
<comment type="similarity">
    <text evidence="5">Belongs to the TOG/XMAP215 family.</text>
</comment>
<organism evidence="10">
    <name type="scientific">Haemonchus placei</name>
    <name type="common">Barber's pole worm</name>
    <dbReference type="NCBI Taxonomy" id="6290"/>
    <lineage>
        <taxon>Eukaryota</taxon>
        <taxon>Metazoa</taxon>
        <taxon>Ecdysozoa</taxon>
        <taxon>Nematoda</taxon>
        <taxon>Chromadorea</taxon>
        <taxon>Rhabditida</taxon>
        <taxon>Rhabditina</taxon>
        <taxon>Rhabditomorpha</taxon>
        <taxon>Strongyloidea</taxon>
        <taxon>Trichostrongylidae</taxon>
        <taxon>Haemonchus</taxon>
    </lineage>
</organism>
<dbReference type="GO" id="GO:0051010">
    <property type="term" value="F:microtubule plus-end binding"/>
    <property type="evidence" value="ECO:0007669"/>
    <property type="project" value="InterPro"/>
</dbReference>
<dbReference type="Pfam" id="PF21041">
    <property type="entry name" value="XMAP215_CLASP_TOG"/>
    <property type="match status" value="1"/>
</dbReference>
<dbReference type="InterPro" id="IPR016024">
    <property type="entry name" value="ARM-type_fold"/>
</dbReference>
<evidence type="ECO:0000256" key="6">
    <source>
        <dbReference type="PROSITE-ProRule" id="PRU00103"/>
    </source>
</evidence>
<dbReference type="GO" id="GO:0007051">
    <property type="term" value="P:spindle organization"/>
    <property type="evidence" value="ECO:0007669"/>
    <property type="project" value="InterPro"/>
</dbReference>
<dbReference type="InterPro" id="IPR011989">
    <property type="entry name" value="ARM-like"/>
</dbReference>
<dbReference type="PROSITE" id="PS50077">
    <property type="entry name" value="HEAT_REPEAT"/>
    <property type="match status" value="1"/>
</dbReference>
<keyword evidence="4" id="KW-0206">Cytoskeleton</keyword>
<dbReference type="PANTHER" id="PTHR12609">
    <property type="entry name" value="MICROTUBULE ASSOCIATED PROTEIN XMAP215"/>
    <property type="match status" value="1"/>
</dbReference>
<evidence type="ECO:0000256" key="2">
    <source>
        <dbReference type="ARBA" id="ARBA00022490"/>
    </source>
</evidence>
<protein>
    <submittedName>
        <fullName evidence="10">TOG domain-containing protein</fullName>
    </submittedName>
</protein>
<dbReference type="EMBL" id="UZAF01004181">
    <property type="protein sequence ID" value="VDO13636.1"/>
    <property type="molecule type" value="Genomic_DNA"/>
</dbReference>
<evidence type="ECO:0000256" key="4">
    <source>
        <dbReference type="ARBA" id="ARBA00023212"/>
    </source>
</evidence>
<dbReference type="InterPro" id="IPR045110">
    <property type="entry name" value="XMAP215"/>
</dbReference>
<evidence type="ECO:0000256" key="1">
    <source>
        <dbReference type="ARBA" id="ARBA00004245"/>
    </source>
</evidence>
<evidence type="ECO:0000313" key="8">
    <source>
        <dbReference type="EMBL" id="VDO13636.1"/>
    </source>
</evidence>
<evidence type="ECO:0000256" key="3">
    <source>
        <dbReference type="ARBA" id="ARBA00022737"/>
    </source>
</evidence>
<comment type="subcellular location">
    <subcellularLocation>
        <location evidence="1">Cytoplasm</location>
        <location evidence="1">Cytoskeleton</location>
    </subcellularLocation>
</comment>
<gene>
    <name evidence="8" type="ORF">HPLM_LOCUS2230</name>
</gene>
<dbReference type="WBParaSite" id="HPLM_0000223201-mRNA-1">
    <property type="protein sequence ID" value="HPLM_0000223201-mRNA-1"/>
    <property type="gene ID" value="HPLM_0000223201"/>
</dbReference>
<dbReference type="InterPro" id="IPR048491">
    <property type="entry name" value="XMAP215_CLASP_TOG"/>
</dbReference>
<dbReference type="Proteomes" id="UP000268014">
    <property type="component" value="Unassembled WGS sequence"/>
</dbReference>
<proteinExistence type="inferred from homology"/>
<dbReference type="AlphaFoldDB" id="A0A0N4VY61"/>
<evidence type="ECO:0000313" key="9">
    <source>
        <dbReference type="Proteomes" id="UP000268014"/>
    </source>
</evidence>
<dbReference type="InterPro" id="IPR021133">
    <property type="entry name" value="HEAT_type_2"/>
</dbReference>
<dbReference type="GO" id="GO:0005856">
    <property type="term" value="C:cytoskeleton"/>
    <property type="evidence" value="ECO:0007669"/>
    <property type="project" value="UniProtKB-SubCell"/>
</dbReference>
<dbReference type="SMART" id="SM01349">
    <property type="entry name" value="TOG"/>
    <property type="match status" value="1"/>
</dbReference>
<dbReference type="GO" id="GO:0061863">
    <property type="term" value="F:microtubule plus end polymerase"/>
    <property type="evidence" value="ECO:0007669"/>
    <property type="project" value="InterPro"/>
</dbReference>
<keyword evidence="3" id="KW-0677">Repeat</keyword>
<dbReference type="GO" id="GO:0046785">
    <property type="term" value="P:microtubule polymerization"/>
    <property type="evidence" value="ECO:0007669"/>
    <property type="project" value="InterPro"/>
</dbReference>
<sequence length="210" mass="23008">MSPELQPVMMTLLKVVDVDAYLANQRVLEKDVNINVSSVSAKVLSKLAVSMRTDFAVMVPKVMPIAFDKLKEKKAVLRNELVELCDAAATTTSIENYTEAVCGGLTKPNPQSRAQTALFVARLLSRHDSSTIPANAVKEITPDLVKCSSDADAEVRESTFRAMGAVLRCVGEQAARRLFGEVSEDKLKMAKVGLCCFELKKFTFACLQLF</sequence>